<protein>
    <submittedName>
        <fullName evidence="2">Uncharacterized protein</fullName>
    </submittedName>
</protein>
<reference evidence="3" key="1">
    <citation type="submission" date="2017-11" db="EMBL/GenBank/DDBJ databases">
        <authorList>
            <person name="Wibberg D."/>
        </authorList>
    </citation>
    <scope>NUCLEOTIDE SEQUENCE [LARGE SCALE GENOMIC DNA]</scope>
</reference>
<accession>A0A2N9BL40</accession>
<keyword evidence="1" id="KW-0472">Membrane</keyword>
<proteinExistence type="predicted"/>
<name>A0A2N9BL40_STRCX</name>
<dbReference type="AlphaFoldDB" id="A0A2N9BL40"/>
<organism evidence="2 3">
    <name type="scientific">Streptomyces chartreusis NRRL 3882</name>
    <dbReference type="NCBI Taxonomy" id="1079985"/>
    <lineage>
        <taxon>Bacteria</taxon>
        <taxon>Bacillati</taxon>
        <taxon>Actinomycetota</taxon>
        <taxon>Actinomycetes</taxon>
        <taxon>Kitasatosporales</taxon>
        <taxon>Streptomycetaceae</taxon>
        <taxon>Streptomyces</taxon>
    </lineage>
</organism>
<evidence type="ECO:0000313" key="3">
    <source>
        <dbReference type="Proteomes" id="UP000235464"/>
    </source>
</evidence>
<feature type="transmembrane region" description="Helical" evidence="1">
    <location>
        <begin position="96"/>
        <end position="116"/>
    </location>
</feature>
<dbReference type="Proteomes" id="UP000235464">
    <property type="component" value="Chromosome I"/>
</dbReference>
<dbReference type="OrthoDB" id="3855296at2"/>
<evidence type="ECO:0000313" key="2">
    <source>
        <dbReference type="EMBL" id="SOR84083.1"/>
    </source>
</evidence>
<keyword evidence="1" id="KW-0812">Transmembrane</keyword>
<keyword evidence="1" id="KW-1133">Transmembrane helix</keyword>
<sequence>MSAMEGLPVDMRAFHNEVEGHLLAAAAREEARAAAACFAARLDRLPEAQREEVERLFAAEHLALARASWQRTARRGQELRGEYEAVYRRLRARLPAGLLLGCALLVAADLVVLVSIQGCQASLPAGFLRTSIRLA</sequence>
<keyword evidence="3" id="KW-1185">Reference proteome</keyword>
<gene>
    <name evidence="2" type="ORF">SCNRRL3882_7528</name>
</gene>
<dbReference type="EMBL" id="LT963352">
    <property type="protein sequence ID" value="SOR84083.1"/>
    <property type="molecule type" value="Genomic_DNA"/>
</dbReference>
<dbReference type="RefSeq" id="WP_102514931.1">
    <property type="nucleotide sequence ID" value="NZ_LT962942.1"/>
</dbReference>
<evidence type="ECO:0000256" key="1">
    <source>
        <dbReference type="SAM" id="Phobius"/>
    </source>
</evidence>